<feature type="transmembrane region" description="Helical" evidence="2">
    <location>
        <begin position="262"/>
        <end position="288"/>
    </location>
</feature>
<proteinExistence type="predicted"/>
<evidence type="ECO:0008006" key="5">
    <source>
        <dbReference type="Google" id="ProtNLM"/>
    </source>
</evidence>
<feature type="compositionally biased region" description="Pro residues" evidence="1">
    <location>
        <begin position="45"/>
        <end position="55"/>
    </location>
</feature>
<evidence type="ECO:0000313" key="3">
    <source>
        <dbReference type="EMBL" id="THJ74898.1"/>
    </source>
</evidence>
<evidence type="ECO:0000256" key="2">
    <source>
        <dbReference type="SAM" id="Phobius"/>
    </source>
</evidence>
<reference evidence="3 4" key="1">
    <citation type="submission" date="2019-04" db="EMBL/GenBank/DDBJ databases">
        <title>Draft genome sequences for three unisolated Alnus-infective Frankia Sp+ strains, AgTrS, AiOr and AvVan, the first sequenced Frankia strains able to sporulate in-planta.</title>
        <authorList>
            <person name="Bethencourt L."/>
            <person name="Vautrin F."/>
            <person name="Taib N."/>
            <person name="Dubost A."/>
            <person name="Castro-Garcia L."/>
            <person name="Imbaud O."/>
            <person name="Abrouk D."/>
            <person name="Fournier P."/>
            <person name="Briolay J."/>
            <person name="Nguyen A."/>
            <person name="Normand P."/>
            <person name="Fernandez M.P."/>
            <person name="Brochier-Armanet C."/>
            <person name="Herrera-Belaroussi A."/>
        </authorList>
    </citation>
    <scope>NUCLEOTIDE SEQUENCE [LARGE SCALE GENOMIC DNA]</scope>
    <source>
        <strain evidence="3 4">AvVan</strain>
    </source>
</reference>
<evidence type="ECO:0000313" key="4">
    <source>
        <dbReference type="Proteomes" id="UP000305282"/>
    </source>
</evidence>
<feature type="region of interest" description="Disordered" evidence="1">
    <location>
        <begin position="1"/>
        <end position="87"/>
    </location>
</feature>
<organism evidence="3 4">
    <name type="scientific">Candidatus Frankia alpina</name>
    <dbReference type="NCBI Taxonomy" id="2699483"/>
    <lineage>
        <taxon>Bacteria</taxon>
        <taxon>Bacillati</taxon>
        <taxon>Actinomycetota</taxon>
        <taxon>Actinomycetes</taxon>
        <taxon>Frankiales</taxon>
        <taxon>Frankiaceae</taxon>
        <taxon>Frankia</taxon>
    </lineage>
</organism>
<dbReference type="AlphaFoldDB" id="A0A4S5ERA2"/>
<feature type="transmembrane region" description="Helical" evidence="2">
    <location>
        <begin position="308"/>
        <end position="331"/>
    </location>
</feature>
<feature type="transmembrane region" description="Helical" evidence="2">
    <location>
        <begin position="195"/>
        <end position="217"/>
    </location>
</feature>
<feature type="compositionally biased region" description="Low complexity" evidence="1">
    <location>
        <begin position="8"/>
        <end position="24"/>
    </location>
</feature>
<dbReference type="OrthoDB" id="121140at2"/>
<evidence type="ECO:0000256" key="1">
    <source>
        <dbReference type="SAM" id="MobiDB-lite"/>
    </source>
</evidence>
<name>A0A4S5ERA2_9ACTN</name>
<keyword evidence="2" id="KW-1133">Transmembrane helix</keyword>
<feature type="transmembrane region" description="Helical" evidence="2">
    <location>
        <begin position="148"/>
        <end position="174"/>
    </location>
</feature>
<dbReference type="EMBL" id="SSXH01000156">
    <property type="protein sequence ID" value="THJ74898.1"/>
    <property type="molecule type" value="Genomic_DNA"/>
</dbReference>
<comment type="caution">
    <text evidence="3">The sequence shown here is derived from an EMBL/GenBank/DDBJ whole genome shotgun (WGS) entry which is preliminary data.</text>
</comment>
<dbReference type="RefSeq" id="WP_136447721.1">
    <property type="nucleotide sequence ID" value="NZ_SSXH01000156.1"/>
</dbReference>
<sequence length="359" mass="36447">MTDRPGWAAPGTSSPPGDGSAGPSWGTPQPHDGWGRPDQPADQPSAPPGAPPQGGPPGWHGPPQGGPGWHGPPPGPPGPWRWGAAAPKPGIIPLRPLALGEILDGTFATIRENPGATIGVTLASATVVETISTVVRISTEHASTTVSVLSTLVTVALDLVLGLFLSGVLSVVVSEATLGSRIGPIEAVRRVAPRLGGLFALTIIITAAVALGLVALLVGAAVVGVYLALSTPAYVLEGGGVRHALRRSVTIVRGSWWRTLGILVLTALVAFMLSGVLAVVTAVILGSSSMFGDFLDGDLTVTGHIVEGLGNLLATTISTPIVSGTVVLLYIDLRIRREGLDVTLAEAARARAAGLRTPG</sequence>
<keyword evidence="2" id="KW-0812">Transmembrane</keyword>
<feature type="transmembrane region" description="Helical" evidence="2">
    <location>
        <begin position="223"/>
        <end position="241"/>
    </location>
</feature>
<dbReference type="Proteomes" id="UP000305282">
    <property type="component" value="Unassembled WGS sequence"/>
</dbReference>
<feature type="compositionally biased region" description="Pro residues" evidence="1">
    <location>
        <begin position="70"/>
        <end position="79"/>
    </location>
</feature>
<gene>
    <name evidence="3" type="ORF">E7Y31_08665</name>
</gene>
<keyword evidence="4" id="KW-1185">Reference proteome</keyword>
<protein>
    <recommendedName>
        <fullName evidence="5">Integral membrane protein</fullName>
    </recommendedName>
</protein>
<accession>A0A4S5ERA2</accession>
<keyword evidence="2" id="KW-0472">Membrane</keyword>